<organism evidence="1 2">
    <name type="scientific">Pseudovirgaria hyperparasitica</name>
    <dbReference type="NCBI Taxonomy" id="470096"/>
    <lineage>
        <taxon>Eukaryota</taxon>
        <taxon>Fungi</taxon>
        <taxon>Dikarya</taxon>
        <taxon>Ascomycota</taxon>
        <taxon>Pezizomycotina</taxon>
        <taxon>Dothideomycetes</taxon>
        <taxon>Dothideomycetes incertae sedis</taxon>
        <taxon>Acrospermales</taxon>
        <taxon>Acrospermaceae</taxon>
        <taxon>Pseudovirgaria</taxon>
    </lineage>
</organism>
<dbReference type="Proteomes" id="UP000799437">
    <property type="component" value="Unassembled WGS sequence"/>
</dbReference>
<protein>
    <submittedName>
        <fullName evidence="1">Uncharacterized protein</fullName>
    </submittedName>
</protein>
<keyword evidence="2" id="KW-1185">Reference proteome</keyword>
<sequence length="204" mass="23346">MCRSPPALATTINCDDHYDSVFQRLAISRHFAYLLIISTINRPWIGEGAEYKQAIAVGAHSFLPDNQHRSRCTQHKQEESLKWVNLNSKPCQLPNLNYLPIIQISFLQIRVWLFPANHLLPAIPLHPFQDPRVVEQAAAARCTRLSQQQTPPTRQRKCAHMLSVIPHRARKLCCKSYTQSSPLLNNAFVLVHDSRRRGNKRGIV</sequence>
<proteinExistence type="predicted"/>
<gene>
    <name evidence="1" type="ORF">EJ05DRAFT_99426</name>
</gene>
<evidence type="ECO:0000313" key="2">
    <source>
        <dbReference type="Proteomes" id="UP000799437"/>
    </source>
</evidence>
<reference evidence="1" key="1">
    <citation type="journal article" date="2020" name="Stud. Mycol.">
        <title>101 Dothideomycetes genomes: a test case for predicting lifestyles and emergence of pathogens.</title>
        <authorList>
            <person name="Haridas S."/>
            <person name="Albert R."/>
            <person name="Binder M."/>
            <person name="Bloem J."/>
            <person name="Labutti K."/>
            <person name="Salamov A."/>
            <person name="Andreopoulos B."/>
            <person name="Baker S."/>
            <person name="Barry K."/>
            <person name="Bills G."/>
            <person name="Bluhm B."/>
            <person name="Cannon C."/>
            <person name="Castanera R."/>
            <person name="Culley D."/>
            <person name="Daum C."/>
            <person name="Ezra D."/>
            <person name="Gonzalez J."/>
            <person name="Henrissat B."/>
            <person name="Kuo A."/>
            <person name="Liang C."/>
            <person name="Lipzen A."/>
            <person name="Lutzoni F."/>
            <person name="Magnuson J."/>
            <person name="Mondo S."/>
            <person name="Nolan M."/>
            <person name="Ohm R."/>
            <person name="Pangilinan J."/>
            <person name="Park H.-J."/>
            <person name="Ramirez L."/>
            <person name="Alfaro M."/>
            <person name="Sun H."/>
            <person name="Tritt A."/>
            <person name="Yoshinaga Y."/>
            <person name="Zwiers L.-H."/>
            <person name="Turgeon B."/>
            <person name="Goodwin S."/>
            <person name="Spatafora J."/>
            <person name="Crous P."/>
            <person name="Grigoriev I."/>
        </authorList>
    </citation>
    <scope>NUCLEOTIDE SEQUENCE</scope>
    <source>
        <strain evidence="1">CBS 121739</strain>
    </source>
</reference>
<evidence type="ECO:0000313" key="1">
    <source>
        <dbReference type="EMBL" id="KAF2755365.1"/>
    </source>
</evidence>
<dbReference type="EMBL" id="ML996577">
    <property type="protein sequence ID" value="KAF2755365.1"/>
    <property type="molecule type" value="Genomic_DNA"/>
</dbReference>
<name>A0A6A6VYR3_9PEZI</name>
<dbReference type="GeneID" id="54491188"/>
<dbReference type="RefSeq" id="XP_033597816.1">
    <property type="nucleotide sequence ID" value="XM_033750134.1"/>
</dbReference>
<dbReference type="AlphaFoldDB" id="A0A6A6VYR3"/>
<accession>A0A6A6VYR3</accession>